<feature type="binding site" evidence="2">
    <location>
        <begin position="206"/>
        <end position="208"/>
    </location>
    <ligand>
        <name>substrate</name>
    </ligand>
</feature>
<dbReference type="Gene3D" id="3.40.1180.10">
    <property type="entry name" value="Decaprenyl diphosphate synthase-like"/>
    <property type="match status" value="1"/>
</dbReference>
<keyword evidence="2" id="KW-0460">Magnesium</keyword>
<dbReference type="PANTHER" id="PTHR10291:SF43">
    <property type="entry name" value="DEHYDRODOLICHYL DIPHOSPHATE SYNTHASE COMPLEX SUBUNIT DHDDS"/>
    <property type="match status" value="1"/>
</dbReference>
<dbReference type="GeneID" id="41329201"/>
<keyword evidence="2" id="KW-0479">Metal-binding</keyword>
<feature type="binding site" evidence="2">
    <location>
        <begin position="76"/>
        <end position="78"/>
    </location>
    <ligand>
        <name>substrate</name>
    </ligand>
</feature>
<dbReference type="HAMAP" id="MF_01139">
    <property type="entry name" value="ISPT"/>
    <property type="match status" value="1"/>
</dbReference>
<dbReference type="NCBIfam" id="TIGR00055">
    <property type="entry name" value="uppS"/>
    <property type="match status" value="1"/>
</dbReference>
<reference evidence="3 4" key="1">
    <citation type="journal article" date="2020" name="Nature">
        <title>Isolation of an archaeon at the prokaryote-eukaryote interface.</title>
        <authorList>
            <person name="Imachi H."/>
            <person name="Nobu M.K."/>
            <person name="Nakahara N."/>
            <person name="Morono Y."/>
            <person name="Ogawara M."/>
            <person name="Takaki Y."/>
            <person name="Takano Y."/>
            <person name="Uematsu K."/>
            <person name="Ikuta T."/>
            <person name="Ito M."/>
            <person name="Matsui Y."/>
            <person name="Miyazaki M."/>
            <person name="Murata K."/>
            <person name="Saito Y."/>
            <person name="Sakai S."/>
            <person name="Song C."/>
            <person name="Tasumi E."/>
            <person name="Yamanaka Y."/>
            <person name="Yamaguchi T."/>
            <person name="Kamagata Y."/>
            <person name="Tamaki H."/>
            <person name="Takai K."/>
        </authorList>
    </citation>
    <scope>NUCLEOTIDE SEQUENCE [LARGE SCALE GENOMIC DNA]</scope>
    <source>
        <strain evidence="3 4">MK-D1</strain>
    </source>
</reference>
<comment type="cofactor">
    <cofactor evidence="2">
        <name>Mg(2+)</name>
        <dbReference type="ChEBI" id="CHEBI:18420"/>
    </cofactor>
    <text evidence="2">Binds 2 magnesium ions per subunit.</text>
</comment>
<dbReference type="InterPro" id="IPR001441">
    <property type="entry name" value="UPP_synth-like"/>
</dbReference>
<dbReference type="Pfam" id="PF01255">
    <property type="entry name" value="Prenyltransf"/>
    <property type="match status" value="1"/>
</dbReference>
<evidence type="ECO:0000313" key="4">
    <source>
        <dbReference type="Proteomes" id="UP000321408"/>
    </source>
</evidence>
<dbReference type="EC" id="2.5.1.89" evidence="2"/>
<dbReference type="InterPro" id="IPR036424">
    <property type="entry name" value="UPP_synth-like_sf"/>
</dbReference>
<protein>
    <recommendedName>
        <fullName evidence="2">Tritrans,polycis-undecaprenyl-diphosphate synthase (geranylgeranyl-diphosphate specific)</fullName>
        <ecNumber evidence="2">2.5.1.89</ecNumber>
    </recommendedName>
    <alternativeName>
        <fullName evidence="2">Undecaprenyl diphosphate synthase</fullName>
        <shortName evidence="2">UDS</shortName>
    </alternativeName>
    <alternativeName>
        <fullName evidence="2">Undecaprenyl pyrophosphate synthase</fullName>
        <shortName evidence="2">UPP synthase</shortName>
    </alternativeName>
</protein>
<dbReference type="KEGG" id="psyt:DSAG12_01206"/>
<dbReference type="OrthoDB" id="8293at2157"/>
<comment type="catalytic activity">
    <reaction evidence="2">
        <text>geranylgeranyl diphosphate + 7 isopentenyl diphosphate = tri-trans,hepta-cis-undecaprenyl diphosphate + 7 diphosphate</text>
        <dbReference type="Rhea" id="RHEA:27622"/>
        <dbReference type="ChEBI" id="CHEBI:33019"/>
        <dbReference type="ChEBI" id="CHEBI:57533"/>
        <dbReference type="ChEBI" id="CHEBI:60388"/>
        <dbReference type="ChEBI" id="CHEBI:128769"/>
        <dbReference type="EC" id="2.5.1.89"/>
    </reaction>
</comment>
<proteinExistence type="inferred from homology"/>
<organism evidence="3 4">
    <name type="scientific">Promethearchaeum syntrophicum</name>
    <dbReference type="NCBI Taxonomy" id="2594042"/>
    <lineage>
        <taxon>Archaea</taxon>
        <taxon>Promethearchaeati</taxon>
        <taxon>Promethearchaeota</taxon>
        <taxon>Promethearchaeia</taxon>
        <taxon>Promethearchaeales</taxon>
        <taxon>Promethearchaeaceae</taxon>
        <taxon>Promethearchaeum</taxon>
    </lineage>
</organism>
<comment type="subunit">
    <text evidence="2">Homodimer.</text>
</comment>
<dbReference type="CDD" id="cd00475">
    <property type="entry name" value="Cis_IPPS"/>
    <property type="match status" value="1"/>
</dbReference>
<sequence>MLPIEKINSIDQLKEEYGDKLPVHLGIILDGNRRWIKRQGIRDTFKGHLVGYNTLKKMIYSSYDCGIKYLSVYALSTDNVAKRSEKEINYLFQLLLKGIEEVFEEPLTFEKEVKIQVFGRIEDLSQEFQEKIKKIQDSTKKHNKYYLNMCIIYDGQEEIVDAVKKIIRKGIPPEKISKEIIKQNLYTHNIPEADYIIRTGMEDGARISGFLLWDSSYAEFRFRNELWPDYNEKMLIEDLKEYIRRNRRKGK</sequence>
<evidence type="ECO:0000256" key="1">
    <source>
        <dbReference type="ARBA" id="ARBA00022679"/>
    </source>
</evidence>
<comment type="similarity">
    <text evidence="2">Belongs to the UPP synthase family.</text>
</comment>
<name>A0A5B9D8P4_9ARCH</name>
<evidence type="ECO:0000256" key="2">
    <source>
        <dbReference type="HAMAP-Rule" id="MF_01139"/>
    </source>
</evidence>
<dbReference type="GO" id="GO:0016094">
    <property type="term" value="P:polyprenol biosynthetic process"/>
    <property type="evidence" value="ECO:0007669"/>
    <property type="project" value="TreeGrafter"/>
</dbReference>
<feature type="binding site" evidence="2">
    <location>
        <position position="219"/>
    </location>
    <ligand>
        <name>Mg(2+)</name>
        <dbReference type="ChEBI" id="CHEBI:18420"/>
    </ligand>
</feature>
<reference evidence="3 4" key="2">
    <citation type="journal article" date="2024" name="Int. J. Syst. Evol. Microbiol.">
        <title>Promethearchaeum syntrophicum gen. nov., sp. nov., an anaerobic, obligately syntrophic archaeon, the first isolate of the lineage 'Asgard' archaea, and proposal of the new archaeal phylum Promethearchaeota phyl. nov. and kingdom Promethearchaeati regn. nov.</title>
        <authorList>
            <person name="Imachi H."/>
            <person name="Nobu M.K."/>
            <person name="Kato S."/>
            <person name="Takaki Y."/>
            <person name="Miyazaki M."/>
            <person name="Miyata M."/>
            <person name="Ogawara M."/>
            <person name="Saito Y."/>
            <person name="Sakai S."/>
            <person name="Tahara Y.O."/>
            <person name="Takano Y."/>
            <person name="Tasumi E."/>
            <person name="Uematsu K."/>
            <person name="Yoshimura T."/>
            <person name="Itoh T."/>
            <person name="Ohkuma M."/>
            <person name="Takai K."/>
        </authorList>
    </citation>
    <scope>NUCLEOTIDE SEQUENCE [LARGE SCALE GENOMIC DNA]</scope>
    <source>
        <strain evidence="3 4">MK-D1</strain>
    </source>
</reference>
<keyword evidence="4" id="KW-1185">Reference proteome</keyword>
<dbReference type="SUPFAM" id="SSF64005">
    <property type="entry name" value="Undecaprenyl diphosphate synthase"/>
    <property type="match status" value="1"/>
</dbReference>
<dbReference type="GO" id="GO:0000287">
    <property type="term" value="F:magnesium ion binding"/>
    <property type="evidence" value="ECO:0007669"/>
    <property type="project" value="UniProtKB-UniRule"/>
</dbReference>
<feature type="binding site" evidence="2">
    <location>
        <position position="35"/>
    </location>
    <ligand>
        <name>substrate</name>
    </ligand>
</feature>
<feature type="active site" description="Proton acceptor" evidence="2">
    <location>
        <position position="79"/>
    </location>
</feature>
<comment type="caution">
    <text evidence="2">Lacks conserved residue(s) required for the propagation of feature annotation.</text>
</comment>
<keyword evidence="1 2" id="KW-0808">Transferase</keyword>
<dbReference type="RefSeq" id="WP_147662292.1">
    <property type="nucleotide sequence ID" value="NZ_CP042905.2"/>
</dbReference>
<gene>
    <name evidence="2 3" type="primary">uppS</name>
    <name evidence="3" type="ORF">DSAG12_01206</name>
</gene>
<accession>A0A5B9D8P4</accession>
<feature type="binding site" evidence="2">
    <location>
        <position position="83"/>
    </location>
    <ligand>
        <name>substrate</name>
    </ligand>
</feature>
<dbReference type="PANTHER" id="PTHR10291">
    <property type="entry name" value="DEHYDRODOLICHYL DIPHOSPHATE SYNTHASE FAMILY MEMBER"/>
    <property type="match status" value="1"/>
</dbReference>
<dbReference type="AlphaFoldDB" id="A0A5B9D8P4"/>
<feature type="active site" evidence="2">
    <location>
        <position position="30"/>
    </location>
</feature>
<feature type="binding site" evidence="2">
    <location>
        <position position="198"/>
    </location>
    <ligand>
        <name>substrate</name>
    </ligand>
</feature>
<dbReference type="Proteomes" id="UP000321408">
    <property type="component" value="Chromosome"/>
</dbReference>
<comment type="function">
    <text evidence="2">Catalyzes the sequential condensation of isopentenyl diphosphate (IPP) with geranylgeranyl diphosphate (GGPP) to yield (2Z,6Z,10Z,14Z,18Z,22Z,26Z,30E,34E,38E)-undecaprenyl diphosphate (tritrans,heptacis-UPP). It is probably the precursor of glycosyl carrier lipids.</text>
</comment>
<dbReference type="EMBL" id="CP042905">
    <property type="protein sequence ID" value="QEE15381.1"/>
    <property type="molecule type" value="Genomic_DNA"/>
</dbReference>
<feature type="binding site" evidence="2">
    <location>
        <position position="48"/>
    </location>
    <ligand>
        <name>substrate</name>
    </ligand>
</feature>
<feature type="binding site" evidence="2">
    <location>
        <begin position="31"/>
        <end position="34"/>
    </location>
    <ligand>
        <name>substrate</name>
    </ligand>
</feature>
<evidence type="ECO:0000313" key="3">
    <source>
        <dbReference type="EMBL" id="QEE15381.1"/>
    </source>
</evidence>
<feature type="binding site" evidence="2">
    <location>
        <position position="30"/>
    </location>
    <ligand>
        <name>Mg(2+)</name>
        <dbReference type="ChEBI" id="CHEBI:18420"/>
    </ligand>
</feature>
<dbReference type="GO" id="GO:0045547">
    <property type="term" value="F:ditrans,polycis-polyprenyl diphosphate synthase [(2E,6E)-farnesyl diphosphate specific] activity"/>
    <property type="evidence" value="ECO:0007669"/>
    <property type="project" value="TreeGrafter"/>
</dbReference>